<dbReference type="Proteomes" id="UP000571950">
    <property type="component" value="Unassembled WGS sequence"/>
</dbReference>
<dbReference type="AlphaFoldDB" id="A0A7W6FR73"/>
<gene>
    <name evidence="1" type="ORF">GGR43_002452</name>
</gene>
<keyword evidence="2" id="KW-1185">Reference proteome</keyword>
<reference evidence="1 2" key="1">
    <citation type="submission" date="2020-08" db="EMBL/GenBank/DDBJ databases">
        <title>Genomic Encyclopedia of Type Strains, Phase IV (KMG-IV): sequencing the most valuable type-strain genomes for metagenomic binning, comparative biology and taxonomic classification.</title>
        <authorList>
            <person name="Goeker M."/>
        </authorList>
    </citation>
    <scope>NUCLEOTIDE SEQUENCE [LARGE SCALE GENOMIC DNA]</scope>
    <source>
        <strain evidence="1 2">DSM 26189</strain>
    </source>
</reference>
<accession>A0A7W6FR73</accession>
<proteinExistence type="predicted"/>
<name>A0A7W6FR73_9SPHN</name>
<evidence type="ECO:0000313" key="1">
    <source>
        <dbReference type="EMBL" id="MBB3926729.1"/>
    </source>
</evidence>
<dbReference type="EMBL" id="JACIDT010000008">
    <property type="protein sequence ID" value="MBB3926729.1"/>
    <property type="molecule type" value="Genomic_DNA"/>
</dbReference>
<protein>
    <submittedName>
        <fullName evidence="1">Uncharacterized protein</fullName>
    </submittedName>
</protein>
<evidence type="ECO:0000313" key="2">
    <source>
        <dbReference type="Proteomes" id="UP000571950"/>
    </source>
</evidence>
<comment type="caution">
    <text evidence="1">The sequence shown here is derived from an EMBL/GenBank/DDBJ whole genome shotgun (WGS) entry which is preliminary data.</text>
</comment>
<dbReference type="RefSeq" id="WP_188072240.1">
    <property type="nucleotide sequence ID" value="NZ_BSPS01000105.1"/>
</dbReference>
<sequence>MARSIAGWKLDGEDRAALLDRFPPRYARVVADHVTLRFGTDGDTPLPTADAGEIVGEADDGEGVQAFVVRIGGTTERGDGSHFHITWSLGPGRAAKESNDVIGQRGWRPVEPPVPVRLTPMRWTG</sequence>
<organism evidence="1 2">
    <name type="scientific">Sphingobium jiangsuense</name>
    <dbReference type="NCBI Taxonomy" id="870476"/>
    <lineage>
        <taxon>Bacteria</taxon>
        <taxon>Pseudomonadati</taxon>
        <taxon>Pseudomonadota</taxon>
        <taxon>Alphaproteobacteria</taxon>
        <taxon>Sphingomonadales</taxon>
        <taxon>Sphingomonadaceae</taxon>
        <taxon>Sphingobium</taxon>
    </lineage>
</organism>